<feature type="region of interest" description="Disordered" evidence="1">
    <location>
        <begin position="1"/>
        <end position="30"/>
    </location>
</feature>
<gene>
    <name evidence="2" type="ORF">AVDCRST_MAG52-2799</name>
</gene>
<feature type="non-terminal residue" evidence="2">
    <location>
        <position position="1"/>
    </location>
</feature>
<name>A0A6J4IXZ2_9ACTN</name>
<evidence type="ECO:0000256" key="1">
    <source>
        <dbReference type="SAM" id="MobiDB-lite"/>
    </source>
</evidence>
<protein>
    <submittedName>
        <fullName evidence="2">Uncharacterized protein</fullName>
    </submittedName>
</protein>
<evidence type="ECO:0000313" key="2">
    <source>
        <dbReference type="EMBL" id="CAA9265329.1"/>
    </source>
</evidence>
<sequence length="30" mass="3063">GGLLPGDRRRGRPGRGGGEGGSAHQRHAQL</sequence>
<dbReference type="AlphaFoldDB" id="A0A6J4IXZ2"/>
<proteinExistence type="predicted"/>
<organism evidence="2">
    <name type="scientific">uncultured Blastococcus sp</name>
    <dbReference type="NCBI Taxonomy" id="217144"/>
    <lineage>
        <taxon>Bacteria</taxon>
        <taxon>Bacillati</taxon>
        <taxon>Actinomycetota</taxon>
        <taxon>Actinomycetes</taxon>
        <taxon>Geodermatophilales</taxon>
        <taxon>Geodermatophilaceae</taxon>
        <taxon>Blastococcus</taxon>
        <taxon>environmental samples</taxon>
    </lineage>
</organism>
<dbReference type="EMBL" id="CADCTN010000199">
    <property type="protein sequence ID" value="CAA9265329.1"/>
    <property type="molecule type" value="Genomic_DNA"/>
</dbReference>
<accession>A0A6J4IXZ2</accession>
<reference evidence="2" key="1">
    <citation type="submission" date="2020-02" db="EMBL/GenBank/DDBJ databases">
        <authorList>
            <person name="Meier V. D."/>
        </authorList>
    </citation>
    <scope>NUCLEOTIDE SEQUENCE</scope>
    <source>
        <strain evidence="2">AVDCRST_MAG52</strain>
    </source>
</reference>
<feature type="non-terminal residue" evidence="2">
    <location>
        <position position="30"/>
    </location>
</feature>